<dbReference type="Pfam" id="PF16976">
    <property type="entry name" value="RcpC"/>
    <property type="match status" value="1"/>
</dbReference>
<dbReference type="Pfam" id="PF08666">
    <property type="entry name" value="SAF"/>
    <property type="match status" value="1"/>
</dbReference>
<dbReference type="InterPro" id="IPR031571">
    <property type="entry name" value="RcpC_dom"/>
</dbReference>
<accession>A0A6G6Y3K7</accession>
<evidence type="ECO:0000313" key="4">
    <source>
        <dbReference type="Proteomes" id="UP000501568"/>
    </source>
</evidence>
<evidence type="ECO:0000259" key="2">
    <source>
        <dbReference type="SMART" id="SM00858"/>
    </source>
</evidence>
<reference evidence="3 4" key="1">
    <citation type="submission" date="2020-02" db="EMBL/GenBank/DDBJ databases">
        <authorList>
            <person name="Zheng R.K."/>
            <person name="Sun C.M."/>
        </authorList>
    </citation>
    <scope>NUCLEOTIDE SEQUENCE [LARGE SCALE GENOMIC DNA]</scope>
    <source>
        <strain evidence="4">zrk23</strain>
    </source>
</reference>
<keyword evidence="4" id="KW-1185">Reference proteome</keyword>
<dbReference type="SMART" id="SM00858">
    <property type="entry name" value="SAF"/>
    <property type="match status" value="1"/>
</dbReference>
<gene>
    <name evidence="3" type="primary">cpaB</name>
    <name evidence="3" type="ORF">G5C33_04655</name>
</gene>
<dbReference type="AlphaFoldDB" id="A0A6G6Y3K7"/>
<dbReference type="KEGG" id="spzr:G5C33_04655"/>
<dbReference type="InterPro" id="IPR013974">
    <property type="entry name" value="SAF"/>
</dbReference>
<name>A0A6G6Y3K7_9SPHN</name>
<proteinExistence type="predicted"/>
<organism evidence="3 4">
    <name type="scientific">Stakelama tenebrarum</name>
    <dbReference type="NCBI Taxonomy" id="2711215"/>
    <lineage>
        <taxon>Bacteria</taxon>
        <taxon>Pseudomonadati</taxon>
        <taxon>Pseudomonadota</taxon>
        <taxon>Alphaproteobacteria</taxon>
        <taxon>Sphingomonadales</taxon>
        <taxon>Sphingomonadaceae</taxon>
        <taxon>Stakelama</taxon>
    </lineage>
</organism>
<sequence>MDGRKIILLVGALVVALITAFMARNLMVGSSAPSANAVAVQPGQPSKEVLVATRELPVGTILDASAMKFVAWPEELIEGAYYLQEDTDPAQLQGTVVRIAIPAGQPVAQGALVKPGDRGFLAAALGPGMRAVTVPVSAQSSVAGFVFPGDRVDLILTQEVAGGGDGPPLKASETVLRNLRVLATDQRTDQQKDEEGNTVVNPYSTVTLEVTPRIAEQISVAQTIGQISLSLRSIADNSQELEEAIASGEIDVPEDADAERAMLARREAAPISGRSTYSTGADISRFQRSTVPGKGEETRQFSPPPGFRPDTANTPPAAMPVPTGPVVRVARGNNLTVVPVGQSGAATGGNN</sequence>
<evidence type="ECO:0000313" key="3">
    <source>
        <dbReference type="EMBL" id="QIG79146.1"/>
    </source>
</evidence>
<protein>
    <submittedName>
        <fullName evidence="3">Flp pilus assembly protein CpaB</fullName>
    </submittedName>
</protein>
<evidence type="ECO:0000256" key="1">
    <source>
        <dbReference type="SAM" id="MobiDB-lite"/>
    </source>
</evidence>
<dbReference type="CDD" id="cd11614">
    <property type="entry name" value="SAF_CpaB_FlgA_like"/>
    <property type="match status" value="1"/>
</dbReference>
<dbReference type="InterPro" id="IPR017592">
    <property type="entry name" value="Pilus_assmbl_Flp-typ_CpaB"/>
</dbReference>
<dbReference type="EMBL" id="CP049109">
    <property type="protein sequence ID" value="QIG79146.1"/>
    <property type="molecule type" value="Genomic_DNA"/>
</dbReference>
<dbReference type="NCBIfam" id="TIGR03177">
    <property type="entry name" value="pilus_cpaB"/>
    <property type="match status" value="1"/>
</dbReference>
<feature type="region of interest" description="Disordered" evidence="1">
    <location>
        <begin position="290"/>
        <end position="327"/>
    </location>
</feature>
<dbReference type="Proteomes" id="UP000501568">
    <property type="component" value="Chromosome"/>
</dbReference>
<feature type="domain" description="SAF" evidence="2">
    <location>
        <begin position="47"/>
        <end position="113"/>
    </location>
</feature>
<dbReference type="RefSeq" id="WP_165326147.1">
    <property type="nucleotide sequence ID" value="NZ_CP049109.1"/>
</dbReference>